<organism evidence="1 2">
    <name type="scientific">Pyxicephalus adspersus</name>
    <name type="common">African bullfrog</name>
    <dbReference type="NCBI Taxonomy" id="30357"/>
    <lineage>
        <taxon>Eukaryota</taxon>
        <taxon>Metazoa</taxon>
        <taxon>Chordata</taxon>
        <taxon>Craniata</taxon>
        <taxon>Vertebrata</taxon>
        <taxon>Euteleostomi</taxon>
        <taxon>Amphibia</taxon>
        <taxon>Batrachia</taxon>
        <taxon>Anura</taxon>
        <taxon>Neobatrachia</taxon>
        <taxon>Ranoidea</taxon>
        <taxon>Pyxicephalidae</taxon>
        <taxon>Pyxicephalinae</taxon>
        <taxon>Pyxicephalus</taxon>
    </lineage>
</organism>
<evidence type="ECO:0000313" key="1">
    <source>
        <dbReference type="EMBL" id="DBA29552.1"/>
    </source>
</evidence>
<gene>
    <name evidence="1" type="ORF">GDO54_009774</name>
</gene>
<accession>A0AAV3AYZ9</accession>
<comment type="caution">
    <text evidence="1">The sequence shown here is derived from an EMBL/GenBank/DDBJ whole genome shotgun (WGS) entry which is preliminary data.</text>
</comment>
<evidence type="ECO:0000313" key="2">
    <source>
        <dbReference type="Proteomes" id="UP001181693"/>
    </source>
</evidence>
<proteinExistence type="predicted"/>
<name>A0AAV3AYZ9_PYXAD</name>
<dbReference type="EMBL" id="DYDO01000003">
    <property type="protein sequence ID" value="DBA29552.1"/>
    <property type="molecule type" value="Genomic_DNA"/>
</dbReference>
<protein>
    <submittedName>
        <fullName evidence="1">Uncharacterized protein</fullName>
    </submittedName>
</protein>
<keyword evidence="2" id="KW-1185">Reference proteome</keyword>
<dbReference type="AlphaFoldDB" id="A0AAV3AYZ9"/>
<reference evidence="1" key="1">
    <citation type="thesis" date="2020" institute="ProQuest LLC" country="789 East Eisenhower Parkway, Ann Arbor, MI, USA">
        <title>Comparative Genomics and Chromosome Evolution.</title>
        <authorList>
            <person name="Mudd A.B."/>
        </authorList>
    </citation>
    <scope>NUCLEOTIDE SEQUENCE</scope>
    <source>
        <strain evidence="1">1538</strain>
        <tissue evidence="1">Blood</tissue>
    </source>
</reference>
<sequence>MSALIAWRTMRPDLGFQEAFFEDNKTRLQLAVIAWRTTAVSSHCMENYRPNLHMATGAPHFLSLGCCFACRYVKVLSTLEV</sequence>
<dbReference type="Proteomes" id="UP001181693">
    <property type="component" value="Unassembled WGS sequence"/>
</dbReference>